<accession>A0A7Y8ALC9</accession>
<dbReference type="EMBL" id="JACAQK010000002">
    <property type="protein sequence ID" value="NWD34585.1"/>
    <property type="molecule type" value="Genomic_DNA"/>
</dbReference>
<dbReference type="SUPFAM" id="SSF51182">
    <property type="entry name" value="RmlC-like cupins"/>
    <property type="match status" value="1"/>
</dbReference>
<dbReference type="CDD" id="cd02227">
    <property type="entry name" value="cupin_TM1112-like"/>
    <property type="match status" value="1"/>
</dbReference>
<dbReference type="AlphaFoldDB" id="A0A7Y8ALC9"/>
<protein>
    <submittedName>
        <fullName evidence="2">Cupin domain-containing protein</fullName>
    </submittedName>
</protein>
<evidence type="ECO:0000259" key="1">
    <source>
        <dbReference type="Pfam" id="PF05899"/>
    </source>
</evidence>
<comment type="caution">
    <text evidence="2">The sequence shown here is derived from an EMBL/GenBank/DDBJ whole genome shotgun (WGS) entry which is preliminary data.</text>
</comment>
<dbReference type="RefSeq" id="WP_016971776.1">
    <property type="nucleotide sequence ID" value="NZ_CP020369.1"/>
</dbReference>
<evidence type="ECO:0000313" key="3">
    <source>
        <dbReference type="Proteomes" id="UP000549134"/>
    </source>
</evidence>
<gene>
    <name evidence="2" type="ORF">HX787_01865</name>
</gene>
<dbReference type="InterPro" id="IPR014710">
    <property type="entry name" value="RmlC-like_jellyroll"/>
</dbReference>
<evidence type="ECO:0000313" key="2">
    <source>
        <dbReference type="EMBL" id="NWD34585.1"/>
    </source>
</evidence>
<dbReference type="PANTHER" id="PTHR40943">
    <property type="entry name" value="CYTOPLASMIC PROTEIN-RELATED"/>
    <property type="match status" value="1"/>
</dbReference>
<sequence>MSITQFKDTLNAHLPDSSPVAVPLGDLVAVASTLSVERTDGVETGIWECTPGVWRRQIKSREFCHFIQGRCTFTPDNGETVHIQAGDALMLPANSTGIWDIQETVRKSYVLIL</sequence>
<reference evidence="2 3" key="1">
    <citation type="submission" date="2020-04" db="EMBL/GenBank/DDBJ databases">
        <title>Molecular characterization of pseudomonads from Agaricus bisporus reveal novel blotch 2 pathogens in Western Europe.</title>
        <authorList>
            <person name="Taparia T."/>
            <person name="Krijger M."/>
            <person name="Haynes E."/>
            <person name="Elpinstone J.G."/>
            <person name="Noble R."/>
            <person name="Van Der Wolf J."/>
        </authorList>
    </citation>
    <scope>NUCLEOTIDE SEQUENCE [LARGE SCALE GENOMIC DNA]</scope>
    <source>
        <strain evidence="2 3">IPO3746</strain>
    </source>
</reference>
<name>A0A7Y8ALC9_PSETO</name>
<dbReference type="InterPro" id="IPR011051">
    <property type="entry name" value="RmlC_Cupin_sf"/>
</dbReference>
<dbReference type="InterPro" id="IPR008579">
    <property type="entry name" value="UGlyAH_Cupin_dom"/>
</dbReference>
<dbReference type="GeneID" id="55847611"/>
<feature type="domain" description="(S)-ureidoglycine aminohydrolase cupin" evidence="1">
    <location>
        <begin position="37"/>
        <end position="109"/>
    </location>
</feature>
<organism evidence="2 3">
    <name type="scientific">Pseudomonas tolaasii</name>
    <dbReference type="NCBI Taxonomy" id="29442"/>
    <lineage>
        <taxon>Bacteria</taxon>
        <taxon>Pseudomonadati</taxon>
        <taxon>Pseudomonadota</taxon>
        <taxon>Gammaproteobacteria</taxon>
        <taxon>Pseudomonadales</taxon>
        <taxon>Pseudomonadaceae</taxon>
        <taxon>Pseudomonas</taxon>
    </lineage>
</organism>
<dbReference type="Gene3D" id="2.60.120.10">
    <property type="entry name" value="Jelly Rolls"/>
    <property type="match status" value="1"/>
</dbReference>
<proteinExistence type="predicted"/>
<dbReference type="Proteomes" id="UP000549134">
    <property type="component" value="Unassembled WGS sequence"/>
</dbReference>
<dbReference type="Pfam" id="PF05899">
    <property type="entry name" value="Cupin_3"/>
    <property type="match status" value="1"/>
</dbReference>
<dbReference type="PANTHER" id="PTHR40943:SF1">
    <property type="entry name" value="CYTOPLASMIC PROTEIN"/>
    <property type="match status" value="1"/>
</dbReference>